<keyword evidence="2" id="KW-1185">Reference proteome</keyword>
<name>A0ABX1PL02_9RHOO</name>
<protein>
    <submittedName>
        <fullName evidence="1">Uncharacterized protein</fullName>
    </submittedName>
</protein>
<organism evidence="1 2">
    <name type="scientific">Aromatoleum anaerobium</name>
    <dbReference type="NCBI Taxonomy" id="182180"/>
    <lineage>
        <taxon>Bacteria</taxon>
        <taxon>Pseudomonadati</taxon>
        <taxon>Pseudomonadota</taxon>
        <taxon>Betaproteobacteria</taxon>
        <taxon>Rhodocyclales</taxon>
        <taxon>Rhodocyclaceae</taxon>
        <taxon>Aromatoleum</taxon>
    </lineage>
</organism>
<dbReference type="Proteomes" id="UP000615989">
    <property type="component" value="Unassembled WGS sequence"/>
</dbReference>
<evidence type="ECO:0000313" key="2">
    <source>
        <dbReference type="Proteomes" id="UP000615989"/>
    </source>
</evidence>
<dbReference type="EMBL" id="WTVG01000027">
    <property type="protein sequence ID" value="NMG25244.1"/>
    <property type="molecule type" value="Genomic_DNA"/>
</dbReference>
<gene>
    <name evidence="1" type="ORF">GO606_10995</name>
</gene>
<sequence length="74" mass="8588">MIEKYDFHYSAREIVRGARRAARRVVVACAEHIPAALFVKQKHMILAPVFFDRRAHDRNSAHPPAKPVRMGYIF</sequence>
<evidence type="ECO:0000313" key="1">
    <source>
        <dbReference type="EMBL" id="NMG25244.1"/>
    </source>
</evidence>
<comment type="caution">
    <text evidence="1">The sequence shown here is derived from an EMBL/GenBank/DDBJ whole genome shotgun (WGS) entry which is preliminary data.</text>
</comment>
<dbReference type="RefSeq" id="WP_169118606.1">
    <property type="nucleotide sequence ID" value="NZ_WTVG02000040.1"/>
</dbReference>
<proteinExistence type="predicted"/>
<reference evidence="1" key="1">
    <citation type="submission" date="2019-12" db="EMBL/GenBank/DDBJ databases">
        <title>Comparative genomics gives insights into the taxonomy of the Azoarcus-Aromatoleum group and reveals separate origins of nif in the plant-associated Azoarcus and non-plant-associated Aromatoleum sub-groups.</title>
        <authorList>
            <person name="Lafos M."/>
            <person name="Maluk M."/>
            <person name="Batista M."/>
            <person name="Junghare M."/>
            <person name="Carmona M."/>
            <person name="Faoro H."/>
            <person name="Cruz L.M."/>
            <person name="Battistoni F."/>
            <person name="De Souza E."/>
            <person name="Pedrosa F."/>
            <person name="Chen W.-M."/>
            <person name="Poole P.S."/>
            <person name="Dixon R.A."/>
            <person name="James E.K."/>
        </authorList>
    </citation>
    <scope>NUCLEOTIDE SEQUENCE</scope>
    <source>
        <strain evidence="1">LuFRes1</strain>
    </source>
</reference>
<accession>A0ABX1PL02</accession>